<sequence length="79" mass="8848">MTNIDKLNKIFCEVFNVDGSALGKGFDKDSVDGWDSVRQLSLTSSLEDTFDIMLDPEDIISCNSYEAAKSMLSKYEIEL</sequence>
<name>A0A395YQ35_PARDI</name>
<dbReference type="Proteomes" id="UP000432516">
    <property type="component" value="Unassembled WGS sequence"/>
</dbReference>
<dbReference type="Pfam" id="PF00550">
    <property type="entry name" value="PP-binding"/>
    <property type="match status" value="1"/>
</dbReference>
<evidence type="ECO:0000259" key="1">
    <source>
        <dbReference type="Pfam" id="PF00550"/>
    </source>
</evidence>
<dbReference type="InterPro" id="IPR009081">
    <property type="entry name" value="PP-bd_ACP"/>
</dbReference>
<reference evidence="2 3" key="1">
    <citation type="journal article" date="2019" name="Nat. Med.">
        <title>A library of human gut bacterial isolates paired with longitudinal multiomics data enables mechanistic microbiome research.</title>
        <authorList>
            <person name="Poyet M."/>
            <person name="Groussin M."/>
            <person name="Gibbons S.M."/>
            <person name="Avila-Pacheco J."/>
            <person name="Jiang X."/>
            <person name="Kearney S.M."/>
            <person name="Perrotta A.R."/>
            <person name="Berdy B."/>
            <person name="Zhao S."/>
            <person name="Lieberman T.D."/>
            <person name="Swanson P.K."/>
            <person name="Smith M."/>
            <person name="Roesemann S."/>
            <person name="Alexander J.E."/>
            <person name="Rich S.A."/>
            <person name="Livny J."/>
            <person name="Vlamakis H."/>
            <person name="Clish C."/>
            <person name="Bullock K."/>
            <person name="Deik A."/>
            <person name="Scott J."/>
            <person name="Pierce K.A."/>
            <person name="Xavier R.J."/>
            <person name="Alm E.J."/>
        </authorList>
    </citation>
    <scope>NUCLEOTIDE SEQUENCE [LARGE SCALE GENOMIC DNA]</scope>
    <source>
        <strain evidence="2 3">BIOML-A2</strain>
    </source>
</reference>
<dbReference type="AlphaFoldDB" id="A0A395YQ35"/>
<dbReference type="SUPFAM" id="SSF47336">
    <property type="entry name" value="ACP-like"/>
    <property type="match status" value="1"/>
</dbReference>
<accession>A0A395YQ35</accession>
<proteinExistence type="predicted"/>
<evidence type="ECO:0000313" key="3">
    <source>
        <dbReference type="Proteomes" id="UP000432516"/>
    </source>
</evidence>
<dbReference type="InterPro" id="IPR036736">
    <property type="entry name" value="ACP-like_sf"/>
</dbReference>
<evidence type="ECO:0000313" key="2">
    <source>
        <dbReference type="EMBL" id="MRZ57199.1"/>
    </source>
</evidence>
<organism evidence="2 3">
    <name type="scientific">Parabacteroides distasonis</name>
    <dbReference type="NCBI Taxonomy" id="823"/>
    <lineage>
        <taxon>Bacteria</taxon>
        <taxon>Pseudomonadati</taxon>
        <taxon>Bacteroidota</taxon>
        <taxon>Bacteroidia</taxon>
        <taxon>Bacteroidales</taxon>
        <taxon>Tannerellaceae</taxon>
        <taxon>Parabacteroides</taxon>
    </lineage>
</organism>
<dbReference type="Gene3D" id="1.10.1200.10">
    <property type="entry name" value="ACP-like"/>
    <property type="match status" value="1"/>
</dbReference>
<protein>
    <submittedName>
        <fullName evidence="2">Acyl carrier protein</fullName>
    </submittedName>
</protein>
<dbReference type="EMBL" id="WKNE01000032">
    <property type="protein sequence ID" value="MRZ57199.1"/>
    <property type="molecule type" value="Genomic_DNA"/>
</dbReference>
<feature type="domain" description="Carrier" evidence="1">
    <location>
        <begin position="6"/>
        <end position="66"/>
    </location>
</feature>
<comment type="caution">
    <text evidence="2">The sequence shown here is derived from an EMBL/GenBank/DDBJ whole genome shotgun (WGS) entry which is preliminary data.</text>
</comment>
<dbReference type="RefSeq" id="WP_122145816.1">
    <property type="nucleotide sequence ID" value="NZ_CAXVLJ010000002.1"/>
</dbReference>
<gene>
    <name evidence="2" type="ORF">GKD68_21145</name>
</gene>